<dbReference type="CDD" id="cd06261">
    <property type="entry name" value="TM_PBP2"/>
    <property type="match status" value="1"/>
</dbReference>
<keyword evidence="3 5" id="KW-1133">Transmembrane helix</keyword>
<evidence type="ECO:0000256" key="4">
    <source>
        <dbReference type="ARBA" id="ARBA00023136"/>
    </source>
</evidence>
<dbReference type="GO" id="GO:0055085">
    <property type="term" value="P:transmembrane transport"/>
    <property type="evidence" value="ECO:0007669"/>
    <property type="project" value="InterPro"/>
</dbReference>
<reference evidence="7 8" key="1">
    <citation type="journal article" date="2018" name="Syst. Appl. Microbiol.">
        <title>A new symbiotic nanoarchaeote (Candidatus Nanoclepta minutus) and its host (Zestosphaera tikiterensis gen. nov., sp. nov.) from a New Zealand hot spring.</title>
        <authorList>
            <person name="St John E."/>
            <person name="Liu Y."/>
            <person name="Podar M."/>
            <person name="Stott M.B."/>
            <person name="Meneghin J."/>
            <person name="Chen Z."/>
            <person name="Lagutin K."/>
            <person name="Mitchell K."/>
            <person name="Reysenbach A.L."/>
        </authorList>
    </citation>
    <scope>NUCLEOTIDE SEQUENCE [LARGE SCALE GENOMIC DNA]</scope>
    <source>
        <strain evidence="7">NZ3</strain>
    </source>
</reference>
<name>A0A2R7Y827_9CREN</name>
<feature type="transmembrane region" description="Helical" evidence="5">
    <location>
        <begin position="78"/>
        <end position="104"/>
    </location>
</feature>
<protein>
    <submittedName>
        <fullName evidence="7">ABC transporter substrate-binding protein</fullName>
    </submittedName>
</protein>
<evidence type="ECO:0000256" key="3">
    <source>
        <dbReference type="ARBA" id="ARBA00022989"/>
    </source>
</evidence>
<evidence type="ECO:0000259" key="6">
    <source>
        <dbReference type="PROSITE" id="PS50928"/>
    </source>
</evidence>
<comment type="caution">
    <text evidence="7">The sequence shown here is derived from an EMBL/GenBank/DDBJ whole genome shotgun (WGS) entry which is preliminary data.</text>
</comment>
<evidence type="ECO:0000313" key="8">
    <source>
        <dbReference type="Proteomes" id="UP000244093"/>
    </source>
</evidence>
<dbReference type="AlphaFoldDB" id="A0A2R7Y827"/>
<comment type="similarity">
    <text evidence="5">Belongs to the binding-protein-dependent transport system permease family.</text>
</comment>
<dbReference type="Pfam" id="PF00528">
    <property type="entry name" value="BPD_transp_1"/>
    <property type="match status" value="1"/>
</dbReference>
<sequence>MFDEVVEISVRSILISGSATLLASLFGLPLAYLAVVKAKVRSFVPIAESLSGMPTVLIGLLLYMLLSRDGPLGFLNMLYTPQAIIVGQAVLVVPLIIATSFGALRTSYESVGELAITLGATDLQVMLTVLKESLNRVLASLMIAFSRALGELGIALMVGGNIRGETRVFSTSIALSVAVGEFNEAVKLGLILLAVETSLIVCVRMLQGLER</sequence>
<feature type="transmembrane region" description="Helical" evidence="5">
    <location>
        <begin position="46"/>
        <end position="66"/>
    </location>
</feature>
<dbReference type="NCBIfam" id="NF038017">
    <property type="entry name" value="ABC_perm1"/>
    <property type="match status" value="1"/>
</dbReference>
<proteinExistence type="inferred from homology"/>
<dbReference type="SUPFAM" id="SSF161098">
    <property type="entry name" value="MetI-like"/>
    <property type="match status" value="1"/>
</dbReference>
<evidence type="ECO:0000256" key="1">
    <source>
        <dbReference type="ARBA" id="ARBA00004141"/>
    </source>
</evidence>
<feature type="transmembrane region" description="Helical" evidence="5">
    <location>
        <begin position="12"/>
        <end position="34"/>
    </location>
</feature>
<dbReference type="PANTHER" id="PTHR43632:SF1">
    <property type="entry name" value="PERMEASE COMPONENT OF TUNGSTATE ABC TRANSPORTER"/>
    <property type="match status" value="1"/>
</dbReference>
<dbReference type="GO" id="GO:0005886">
    <property type="term" value="C:plasma membrane"/>
    <property type="evidence" value="ECO:0007669"/>
    <property type="project" value="UniProtKB-SubCell"/>
</dbReference>
<keyword evidence="5" id="KW-0813">Transport</keyword>
<dbReference type="InterPro" id="IPR000515">
    <property type="entry name" value="MetI-like"/>
</dbReference>
<dbReference type="PROSITE" id="PS50928">
    <property type="entry name" value="ABC_TM1"/>
    <property type="match status" value="1"/>
</dbReference>
<dbReference type="InterPro" id="IPR035906">
    <property type="entry name" value="MetI-like_sf"/>
</dbReference>
<dbReference type="PANTHER" id="PTHR43632">
    <property type="entry name" value="PERMEASE COMPONENT OF TUNGSTATE ABC TRANSPORTER"/>
    <property type="match status" value="1"/>
</dbReference>
<gene>
    <name evidence="7" type="ORF">B7O98_04550</name>
</gene>
<evidence type="ECO:0000256" key="5">
    <source>
        <dbReference type="RuleBase" id="RU363032"/>
    </source>
</evidence>
<dbReference type="Gene3D" id="1.10.3720.10">
    <property type="entry name" value="MetI-like"/>
    <property type="match status" value="1"/>
</dbReference>
<accession>A0A2R7Y827</accession>
<dbReference type="Proteomes" id="UP000244093">
    <property type="component" value="Unassembled WGS sequence"/>
</dbReference>
<keyword evidence="4 5" id="KW-0472">Membrane</keyword>
<dbReference type="InterPro" id="IPR049783">
    <property type="entry name" value="ABC_perm_TupB-like"/>
</dbReference>
<evidence type="ECO:0000313" key="7">
    <source>
        <dbReference type="EMBL" id="PUA33688.1"/>
    </source>
</evidence>
<comment type="subcellular location">
    <subcellularLocation>
        <location evidence="5">Cell membrane</location>
        <topology evidence="5">Multi-pass membrane protein</topology>
    </subcellularLocation>
    <subcellularLocation>
        <location evidence="1">Membrane</location>
        <topology evidence="1">Multi-pass membrane protein</topology>
    </subcellularLocation>
</comment>
<evidence type="ECO:0000256" key="2">
    <source>
        <dbReference type="ARBA" id="ARBA00022692"/>
    </source>
</evidence>
<feature type="domain" description="ABC transmembrane type-1" evidence="6">
    <location>
        <begin position="9"/>
        <end position="203"/>
    </location>
</feature>
<keyword evidence="2 5" id="KW-0812">Transmembrane</keyword>
<organism evidence="7 8">
    <name type="scientific">Zestosphaera tikiterensis</name>
    <dbReference type="NCBI Taxonomy" id="1973259"/>
    <lineage>
        <taxon>Archaea</taxon>
        <taxon>Thermoproteota</taxon>
        <taxon>Thermoprotei</taxon>
        <taxon>Desulfurococcales</taxon>
        <taxon>Desulfurococcaceae</taxon>
        <taxon>Zestosphaera</taxon>
    </lineage>
</organism>
<dbReference type="EMBL" id="NBVN01000002">
    <property type="protein sequence ID" value="PUA33688.1"/>
    <property type="molecule type" value="Genomic_DNA"/>
</dbReference>